<sequence>MNGDIQTTTTQGLSRRLLLLLAVVAAFMVSNLYYGQPLLESIGVDVGIPMAGVGWVVASAQAGYLLGLVLVVPLGDLVNRRALIALQVGATSAGACVVALASSPAALLAGFMFLGLASSVVQTIVAFTAASSTPAQRGGNIGTVTAGVVSGIILARTVAGGLTDLWGWRAVYVLAAGAGAVLAIAAFRALPSDHRVRGEVRYWRAVGSVVVLTRSNPVFRTRALITMLLFASFGVLWSGMSLLLGSPAWNLPPSVIGLFGLAGLVGILAASKAGAAADRGWGQRVTGMSLVALLGSWVALSLGDWSLLWFVAGIIVLDAAVQAIHVSSQTMIVAGAEESASSIIGSYMVFYSVGSAAGAATVAPVYDAWGWAGASLLGAVFAFLALAVWGADRVRRARKPAGTALVRGVCHAGAE</sequence>
<dbReference type="EMBL" id="JBIYEW010000003">
    <property type="protein sequence ID" value="MFK4637768.1"/>
    <property type="molecule type" value="Genomic_DNA"/>
</dbReference>
<gene>
    <name evidence="7" type="ORF">ABIA52_000657</name>
</gene>
<name>A0ABW8N1A4_9MICC</name>
<dbReference type="RefSeq" id="WP_404593548.1">
    <property type="nucleotide sequence ID" value="NZ_JBIYEW010000003.1"/>
</dbReference>
<organism evidence="7 8">
    <name type="scientific">Paenarthrobacter histidinolovorans</name>
    <dbReference type="NCBI Taxonomy" id="43664"/>
    <lineage>
        <taxon>Bacteria</taxon>
        <taxon>Bacillati</taxon>
        <taxon>Actinomycetota</taxon>
        <taxon>Actinomycetes</taxon>
        <taxon>Micrococcales</taxon>
        <taxon>Micrococcaceae</taxon>
        <taxon>Paenarthrobacter</taxon>
    </lineage>
</organism>
<proteinExistence type="predicted"/>
<feature type="transmembrane region" description="Helical" evidence="5">
    <location>
        <begin position="17"/>
        <end position="34"/>
    </location>
</feature>
<dbReference type="InterPro" id="IPR036259">
    <property type="entry name" value="MFS_trans_sf"/>
</dbReference>
<feature type="transmembrane region" description="Helical" evidence="5">
    <location>
        <begin position="281"/>
        <end position="300"/>
    </location>
</feature>
<reference evidence="7 8" key="1">
    <citation type="submission" date="2024-10" db="EMBL/GenBank/DDBJ databases">
        <title>Novel secondary metabolite-producing bacteria for plant disease control.</title>
        <authorList>
            <person name="Chevrette M."/>
        </authorList>
    </citation>
    <scope>NUCLEOTIDE SEQUENCE [LARGE SCALE GENOMIC DNA]</scope>
    <source>
        <strain evidence="7 8">J30 TE3557</strain>
    </source>
</reference>
<evidence type="ECO:0000256" key="1">
    <source>
        <dbReference type="ARBA" id="ARBA00004651"/>
    </source>
</evidence>
<feature type="transmembrane region" description="Helical" evidence="5">
    <location>
        <begin position="223"/>
        <end position="245"/>
    </location>
</feature>
<keyword evidence="2 5" id="KW-0812">Transmembrane</keyword>
<dbReference type="CDD" id="cd17324">
    <property type="entry name" value="MFS_NepI_like"/>
    <property type="match status" value="1"/>
</dbReference>
<feature type="transmembrane region" description="Helical" evidence="5">
    <location>
        <begin position="369"/>
        <end position="389"/>
    </location>
</feature>
<feature type="transmembrane region" description="Helical" evidence="5">
    <location>
        <begin position="344"/>
        <end position="363"/>
    </location>
</feature>
<evidence type="ECO:0000256" key="4">
    <source>
        <dbReference type="ARBA" id="ARBA00023136"/>
    </source>
</evidence>
<evidence type="ECO:0000259" key="6">
    <source>
        <dbReference type="PROSITE" id="PS50850"/>
    </source>
</evidence>
<feature type="transmembrane region" description="Helical" evidence="5">
    <location>
        <begin position="251"/>
        <end position="269"/>
    </location>
</feature>
<dbReference type="PROSITE" id="PS50850">
    <property type="entry name" value="MFS"/>
    <property type="match status" value="1"/>
</dbReference>
<dbReference type="InterPro" id="IPR011701">
    <property type="entry name" value="MFS"/>
</dbReference>
<keyword evidence="8" id="KW-1185">Reference proteome</keyword>
<comment type="caution">
    <text evidence="7">The sequence shown here is derived from an EMBL/GenBank/DDBJ whole genome shotgun (WGS) entry which is preliminary data.</text>
</comment>
<feature type="transmembrane region" description="Helical" evidence="5">
    <location>
        <begin position="141"/>
        <end position="159"/>
    </location>
</feature>
<feature type="transmembrane region" description="Helical" evidence="5">
    <location>
        <begin position="107"/>
        <end position="129"/>
    </location>
</feature>
<feature type="transmembrane region" description="Helical" evidence="5">
    <location>
        <begin position="306"/>
        <end position="324"/>
    </location>
</feature>
<dbReference type="Gene3D" id="1.20.1250.20">
    <property type="entry name" value="MFS general substrate transporter like domains"/>
    <property type="match status" value="1"/>
</dbReference>
<keyword evidence="4 5" id="KW-0472">Membrane</keyword>
<dbReference type="Pfam" id="PF07690">
    <property type="entry name" value="MFS_1"/>
    <property type="match status" value="1"/>
</dbReference>
<dbReference type="Proteomes" id="UP001620520">
    <property type="component" value="Unassembled WGS sequence"/>
</dbReference>
<feature type="transmembrane region" description="Helical" evidence="5">
    <location>
        <begin position="82"/>
        <end position="101"/>
    </location>
</feature>
<protein>
    <submittedName>
        <fullName evidence="7">MFS family arabinose efflux permease</fullName>
    </submittedName>
</protein>
<accession>A0ABW8N1A4</accession>
<feature type="domain" description="Major facilitator superfamily (MFS) profile" evidence="6">
    <location>
        <begin position="15"/>
        <end position="396"/>
    </location>
</feature>
<evidence type="ECO:0000256" key="3">
    <source>
        <dbReference type="ARBA" id="ARBA00022989"/>
    </source>
</evidence>
<dbReference type="InterPro" id="IPR020846">
    <property type="entry name" value="MFS_dom"/>
</dbReference>
<dbReference type="PANTHER" id="PTHR42910:SF1">
    <property type="entry name" value="MAJOR FACILITATOR SUPERFAMILY (MFS) PROFILE DOMAIN-CONTAINING PROTEIN"/>
    <property type="match status" value="1"/>
</dbReference>
<evidence type="ECO:0000313" key="7">
    <source>
        <dbReference type="EMBL" id="MFK4637768.1"/>
    </source>
</evidence>
<dbReference type="PANTHER" id="PTHR42910">
    <property type="entry name" value="TRANSPORTER SCO4007-RELATED"/>
    <property type="match status" value="1"/>
</dbReference>
<feature type="transmembrane region" description="Helical" evidence="5">
    <location>
        <begin position="165"/>
        <end position="187"/>
    </location>
</feature>
<dbReference type="SUPFAM" id="SSF103473">
    <property type="entry name" value="MFS general substrate transporter"/>
    <property type="match status" value="1"/>
</dbReference>
<comment type="subcellular location">
    <subcellularLocation>
        <location evidence="1">Cell membrane</location>
        <topology evidence="1">Multi-pass membrane protein</topology>
    </subcellularLocation>
</comment>
<evidence type="ECO:0000256" key="5">
    <source>
        <dbReference type="SAM" id="Phobius"/>
    </source>
</evidence>
<evidence type="ECO:0000313" key="8">
    <source>
        <dbReference type="Proteomes" id="UP001620520"/>
    </source>
</evidence>
<feature type="transmembrane region" description="Helical" evidence="5">
    <location>
        <begin position="54"/>
        <end position="75"/>
    </location>
</feature>
<evidence type="ECO:0000256" key="2">
    <source>
        <dbReference type="ARBA" id="ARBA00022692"/>
    </source>
</evidence>
<keyword evidence="3 5" id="KW-1133">Transmembrane helix</keyword>